<proteinExistence type="predicted"/>
<sequence length="557" mass="61758">MLRNGVHTASNNSRPSTATSEKKEIWSTLLNKVSSGKKVPEKHLIVLGGTQESQRDFLESLAQKRPNRNRQPDRSGNKKPPIANQFALGYTYQDVYDTEHEDLLARLSIHILSSPSLAYAPLLAHLLTADTIPSTSIAILLDWKEPWHFVRQLRAWIRLLQTVIHALPPDAQSALEENITTWHHTRNAALSSSVTDTHTSLPLGPGEYDEPLGLPLLIVCQNALAMETLEKEQGYREPQFDYILQFLRTVLLKHGAGLIYTMPGQPGQLQPLIYTMLNIDTGALRPSSAGKEKGEAGLRHNVVDQDRVIVPPGWDSHGKIRVHREGFDVEGLSGAWGVDIQPPPPIIQSIETEANGSSDELSDPALADPLQLDPEEEAANPHSTVVLYESTIQDPHPPNNTKPTIEVPLKPEQTFLAEQLTLLDRYRRDDEAEQRTKSRTAPPARRYPGLSSSTSSDAQGGAMRDQLGPVQFNMGGIQYDAEQVVRGLQERNRPREETPVRTRSREGTPFSPRTPGDGAEGETDEDRNLKNFFAGLMKPGRAGSQSASNSPRPERRE</sequence>
<name>A0ACC3SMX6_9PEZI</name>
<evidence type="ECO:0000313" key="2">
    <source>
        <dbReference type="Proteomes" id="UP001320706"/>
    </source>
</evidence>
<comment type="caution">
    <text evidence="1">The sequence shown here is derived from an EMBL/GenBank/DDBJ whole genome shotgun (WGS) entry which is preliminary data.</text>
</comment>
<protein>
    <submittedName>
        <fullName evidence="1">Uncharacterized protein</fullName>
    </submittedName>
</protein>
<reference evidence="1" key="1">
    <citation type="submission" date="2024-02" db="EMBL/GenBank/DDBJ databases">
        <title>Metagenome Assembled Genome of Zalaria obscura JY119.</title>
        <authorList>
            <person name="Vighnesh L."/>
            <person name="Jagadeeshwari U."/>
            <person name="Venkata Ramana C."/>
            <person name="Sasikala C."/>
        </authorList>
    </citation>
    <scope>NUCLEOTIDE SEQUENCE</scope>
    <source>
        <strain evidence="1">JY119</strain>
    </source>
</reference>
<gene>
    <name evidence="1" type="ORF">M8818_000829</name>
</gene>
<dbReference type="Proteomes" id="UP001320706">
    <property type="component" value="Unassembled WGS sequence"/>
</dbReference>
<evidence type="ECO:0000313" key="1">
    <source>
        <dbReference type="EMBL" id="KAK8219855.1"/>
    </source>
</evidence>
<dbReference type="EMBL" id="JAMKPW020000003">
    <property type="protein sequence ID" value="KAK8219855.1"/>
    <property type="molecule type" value="Genomic_DNA"/>
</dbReference>
<accession>A0ACC3SMX6</accession>
<keyword evidence="2" id="KW-1185">Reference proteome</keyword>
<organism evidence="1 2">
    <name type="scientific">Zalaria obscura</name>
    <dbReference type="NCBI Taxonomy" id="2024903"/>
    <lineage>
        <taxon>Eukaryota</taxon>
        <taxon>Fungi</taxon>
        <taxon>Dikarya</taxon>
        <taxon>Ascomycota</taxon>
        <taxon>Pezizomycotina</taxon>
        <taxon>Dothideomycetes</taxon>
        <taxon>Dothideomycetidae</taxon>
        <taxon>Dothideales</taxon>
        <taxon>Zalariaceae</taxon>
        <taxon>Zalaria</taxon>
    </lineage>
</organism>